<feature type="domain" description="Cation/H+ exchanger transmembrane" evidence="11">
    <location>
        <begin position="32"/>
        <end position="305"/>
    </location>
</feature>
<dbReference type="EMBL" id="JAJFAZ020000002">
    <property type="protein sequence ID" value="KAI5346641.1"/>
    <property type="molecule type" value="Genomic_DNA"/>
</dbReference>
<keyword evidence="3" id="KW-0633">Potassium transport</keyword>
<name>A0AAD4ZID7_PRUDU</name>
<keyword evidence="6 10" id="KW-1133">Transmembrane helix</keyword>
<keyword evidence="2" id="KW-0813">Transport</keyword>
<feature type="transmembrane region" description="Helical" evidence="10">
    <location>
        <begin position="220"/>
        <end position="242"/>
    </location>
</feature>
<proteinExistence type="inferred from homology"/>
<dbReference type="Gene3D" id="1.20.1530.20">
    <property type="match status" value="1"/>
</dbReference>
<evidence type="ECO:0000313" key="13">
    <source>
        <dbReference type="EMBL" id="KAI5346641.1"/>
    </source>
</evidence>
<dbReference type="GO" id="GO:0006885">
    <property type="term" value="P:regulation of pH"/>
    <property type="evidence" value="ECO:0007669"/>
    <property type="project" value="TreeGrafter"/>
</dbReference>
<feature type="domain" description="Cation/H(+) antiporter C-terminal" evidence="12">
    <location>
        <begin position="572"/>
        <end position="723"/>
    </location>
</feature>
<keyword evidence="8 10" id="KW-0472">Membrane</keyword>
<evidence type="ECO:0008006" key="15">
    <source>
        <dbReference type="Google" id="ProtNLM"/>
    </source>
</evidence>
<evidence type="ECO:0000259" key="12">
    <source>
        <dbReference type="Pfam" id="PF23259"/>
    </source>
</evidence>
<evidence type="ECO:0000256" key="6">
    <source>
        <dbReference type="ARBA" id="ARBA00022989"/>
    </source>
</evidence>
<feature type="transmembrane region" description="Helical" evidence="10">
    <location>
        <begin position="304"/>
        <end position="326"/>
    </location>
</feature>
<organism evidence="13 14">
    <name type="scientific">Prunus dulcis</name>
    <name type="common">Almond</name>
    <name type="synonym">Amygdalus dulcis</name>
    <dbReference type="NCBI Taxonomy" id="3755"/>
    <lineage>
        <taxon>Eukaryota</taxon>
        <taxon>Viridiplantae</taxon>
        <taxon>Streptophyta</taxon>
        <taxon>Embryophyta</taxon>
        <taxon>Tracheophyta</taxon>
        <taxon>Spermatophyta</taxon>
        <taxon>Magnoliopsida</taxon>
        <taxon>eudicotyledons</taxon>
        <taxon>Gunneridae</taxon>
        <taxon>Pentapetalae</taxon>
        <taxon>rosids</taxon>
        <taxon>fabids</taxon>
        <taxon>Rosales</taxon>
        <taxon>Rosaceae</taxon>
        <taxon>Amygdaloideae</taxon>
        <taxon>Amygdaleae</taxon>
        <taxon>Prunus</taxon>
    </lineage>
</organism>
<evidence type="ECO:0000259" key="11">
    <source>
        <dbReference type="Pfam" id="PF00999"/>
    </source>
</evidence>
<dbReference type="GO" id="GO:1902600">
    <property type="term" value="P:proton transmembrane transport"/>
    <property type="evidence" value="ECO:0007669"/>
    <property type="project" value="InterPro"/>
</dbReference>
<evidence type="ECO:0000256" key="8">
    <source>
        <dbReference type="ARBA" id="ARBA00023136"/>
    </source>
</evidence>
<dbReference type="InterPro" id="IPR038770">
    <property type="entry name" value="Na+/solute_symporter_sf"/>
</dbReference>
<dbReference type="GO" id="GO:0012505">
    <property type="term" value="C:endomembrane system"/>
    <property type="evidence" value="ECO:0007669"/>
    <property type="project" value="TreeGrafter"/>
</dbReference>
<reference evidence="13 14" key="1">
    <citation type="journal article" date="2022" name="G3 (Bethesda)">
        <title>Whole-genome sequence and methylome profiling of the almond [Prunus dulcis (Mill.) D.A. Webb] cultivar 'Nonpareil'.</title>
        <authorList>
            <person name="D'Amico-Willman K.M."/>
            <person name="Ouma W.Z."/>
            <person name="Meulia T."/>
            <person name="Sideli G.M."/>
            <person name="Gradziel T.M."/>
            <person name="Fresnedo-Ramirez J."/>
        </authorList>
    </citation>
    <scope>NUCLEOTIDE SEQUENCE [LARGE SCALE GENOMIC DNA]</scope>
    <source>
        <strain evidence="13">Clone GOH B32 T37-40</strain>
    </source>
</reference>
<feature type="transmembrane region" description="Helical" evidence="10">
    <location>
        <begin position="52"/>
        <end position="71"/>
    </location>
</feature>
<dbReference type="PANTHER" id="PTHR32468:SF108">
    <property type="entry name" value="CATION_H(+) ANTIPORTER 15-LIKE"/>
    <property type="match status" value="1"/>
</dbReference>
<keyword evidence="4 10" id="KW-0812">Transmembrane</keyword>
<dbReference type="GO" id="GO:0006813">
    <property type="term" value="P:potassium ion transport"/>
    <property type="evidence" value="ECO:0007669"/>
    <property type="project" value="UniProtKB-KW"/>
</dbReference>
<dbReference type="InterPro" id="IPR057290">
    <property type="entry name" value="CHX17_C"/>
</dbReference>
<feature type="transmembrane region" description="Helical" evidence="10">
    <location>
        <begin position="186"/>
        <end position="208"/>
    </location>
</feature>
<evidence type="ECO:0000256" key="7">
    <source>
        <dbReference type="ARBA" id="ARBA00023065"/>
    </source>
</evidence>
<keyword evidence="14" id="KW-1185">Reference proteome</keyword>
<accession>A0AAD4ZID7</accession>
<comment type="subcellular location">
    <subcellularLocation>
        <location evidence="1">Membrane</location>
        <topology evidence="1">Multi-pass membrane protein</topology>
    </subcellularLocation>
</comment>
<evidence type="ECO:0000256" key="5">
    <source>
        <dbReference type="ARBA" id="ARBA00022958"/>
    </source>
</evidence>
<feature type="transmembrane region" description="Helical" evidence="10">
    <location>
        <begin position="119"/>
        <end position="143"/>
    </location>
</feature>
<keyword evidence="7" id="KW-0406">Ion transport</keyword>
<dbReference type="AlphaFoldDB" id="A0AAD4ZID7"/>
<gene>
    <name evidence="13" type="ORF">L3X38_014520</name>
</gene>
<dbReference type="PANTHER" id="PTHR32468">
    <property type="entry name" value="CATION/H + ANTIPORTER"/>
    <property type="match status" value="1"/>
</dbReference>
<feature type="transmembrane region" description="Helical" evidence="10">
    <location>
        <begin position="77"/>
        <end position="98"/>
    </location>
</feature>
<evidence type="ECO:0000256" key="3">
    <source>
        <dbReference type="ARBA" id="ARBA00022538"/>
    </source>
</evidence>
<dbReference type="Pfam" id="PF23259">
    <property type="entry name" value="CHX17_C"/>
    <property type="match status" value="1"/>
</dbReference>
<dbReference type="Proteomes" id="UP001054821">
    <property type="component" value="Chromosome 2"/>
</dbReference>
<comment type="caution">
    <text evidence="13">The sequence shown here is derived from an EMBL/GenBank/DDBJ whole genome shotgun (WGS) entry which is preliminary data.</text>
</comment>
<evidence type="ECO:0000256" key="1">
    <source>
        <dbReference type="ARBA" id="ARBA00004141"/>
    </source>
</evidence>
<comment type="similarity">
    <text evidence="9">Belongs to the monovalent cation:proton antiporter 2 (CPA2) transporter (TC 2.A.37) family. CHX (TC 2.A.37.4) subfamily.</text>
</comment>
<dbReference type="GO" id="GO:0016020">
    <property type="term" value="C:membrane"/>
    <property type="evidence" value="ECO:0007669"/>
    <property type="project" value="UniProtKB-SubCell"/>
</dbReference>
<dbReference type="InterPro" id="IPR006153">
    <property type="entry name" value="Cation/H_exchanger_TM"/>
</dbReference>
<protein>
    <recommendedName>
        <fullName evidence="15">Cation/H+ exchanger domain-containing protein</fullName>
    </recommendedName>
</protein>
<evidence type="ECO:0000256" key="10">
    <source>
        <dbReference type="SAM" id="Phobius"/>
    </source>
</evidence>
<evidence type="ECO:0000256" key="9">
    <source>
        <dbReference type="ARBA" id="ARBA00038341"/>
    </source>
</evidence>
<keyword evidence="5" id="KW-0630">Potassium</keyword>
<evidence type="ECO:0000313" key="14">
    <source>
        <dbReference type="Proteomes" id="UP001054821"/>
    </source>
</evidence>
<dbReference type="GO" id="GO:0015297">
    <property type="term" value="F:antiporter activity"/>
    <property type="evidence" value="ECO:0007669"/>
    <property type="project" value="InterPro"/>
</dbReference>
<dbReference type="Pfam" id="PF00999">
    <property type="entry name" value="Na_H_Exchanger"/>
    <property type="match status" value="1"/>
</dbReference>
<evidence type="ECO:0000256" key="4">
    <source>
        <dbReference type="ARBA" id="ARBA00022692"/>
    </source>
</evidence>
<dbReference type="InterPro" id="IPR050794">
    <property type="entry name" value="CPA2_transporter"/>
</dbReference>
<feature type="transmembrane region" description="Helical" evidence="10">
    <location>
        <begin position="155"/>
        <end position="174"/>
    </location>
</feature>
<evidence type="ECO:0000256" key="2">
    <source>
        <dbReference type="ARBA" id="ARBA00022448"/>
    </source>
</evidence>
<sequence length="738" mass="81420">MLVHASSSRGIWFGENPFDHPYPLMLAQVILVVFTSRLLYFWLRLLGQTKFVCNLLSGIILGSSVLGGSKAFKDRLFAAKVIPLFDTMATVGAIYCMFLDALKFDATRFKRTAKDSVKIGLVGCILPSVVTSTLLLLLGLGGAIHGLGPAPAGTFYLTIPFSLTFFPVVAQAMDELNLMTSELGQFAMSFAILNDVIFWFLIALHLIFTKPDATYRIESFISVFGLILFTVYVIRPIMLSIVKNIPQGQEAKEVHVVAIQLGVLVMAFISDALGTAPYAGVVLLGLAIPGGPPLGAAIVHKTEYLTIIIMSYVSKIVAVVAAAMWCKIGFKNGLRLSMAMSVKGIIEIISYSRWRTVKLIDEQAFTQIVLSMLGMTMIATPLLRFSYNPKIRLGASTKRPRFRSIQSMPSNFETFRILCCFHNQESIRNLITLLEASYPTLASPICAYVVHAVELMGCAAPLLVRHNKLKHTNTPTHQMIQAFENYSDNSEGLVTIHAYDMIAPYKSMHDTIIRLAQDKVVPLIILPFHDHQGTVDLTLIASIRQFNINVQTNSPCTVDRDLSSRLRLTSSSFNVAVIFIGGADDREALAYAARISGNPTVGMTVFRIILRGKLGGGNQEEEIEAKLDQSLVDEFKLGNIGNDCVNWYGIEVDDGAQVMSAIKKLQGDYDLVMVERRHVEMSLRDEEMAVFMEHPELGVVWDMLSSLDICDGMVNVLVMQERRGLGCGAFRSDSARVS</sequence>
<feature type="transmembrane region" description="Helical" evidence="10">
    <location>
        <begin position="20"/>
        <end position="40"/>
    </location>
</feature>
<feature type="transmembrane region" description="Helical" evidence="10">
    <location>
        <begin position="254"/>
        <end position="284"/>
    </location>
</feature>